<dbReference type="EMBL" id="NAJM01000014">
    <property type="protein sequence ID" value="RVX72092.1"/>
    <property type="molecule type" value="Genomic_DNA"/>
</dbReference>
<dbReference type="InterPro" id="IPR036396">
    <property type="entry name" value="Cyt_P450_sf"/>
</dbReference>
<protein>
    <recommendedName>
        <fullName evidence="6">Cytochrome P450 monooxygenase</fullName>
    </recommendedName>
</protein>
<comment type="caution">
    <text evidence="4">The sequence shown here is derived from an EMBL/GenBank/DDBJ whole genome shotgun (WGS) entry which is preliminary data.</text>
</comment>
<dbReference type="PRINTS" id="PR00385">
    <property type="entry name" value="P450"/>
</dbReference>
<gene>
    <name evidence="4" type="ORF">B0A52_04690</name>
</gene>
<dbReference type="PANTHER" id="PTHR24305:SF166">
    <property type="entry name" value="CYTOCHROME P450 12A4, MITOCHONDRIAL-RELATED"/>
    <property type="match status" value="1"/>
</dbReference>
<accession>A0A438N8Z1</accession>
<evidence type="ECO:0000256" key="1">
    <source>
        <dbReference type="ARBA" id="ARBA00010617"/>
    </source>
</evidence>
<evidence type="ECO:0008006" key="6">
    <source>
        <dbReference type="Google" id="ProtNLM"/>
    </source>
</evidence>
<dbReference type="GO" id="GO:0020037">
    <property type="term" value="F:heme binding"/>
    <property type="evidence" value="ECO:0007669"/>
    <property type="project" value="InterPro"/>
</dbReference>
<dbReference type="SUPFAM" id="SSF48264">
    <property type="entry name" value="Cytochrome P450"/>
    <property type="match status" value="1"/>
</dbReference>
<feature type="binding site" description="axial binding residue" evidence="2">
    <location>
        <position position="376"/>
    </location>
    <ligand>
        <name>heme</name>
        <dbReference type="ChEBI" id="CHEBI:30413"/>
    </ligand>
    <ligandPart>
        <name>Fe</name>
        <dbReference type="ChEBI" id="CHEBI:18248"/>
    </ligandPart>
</feature>
<dbReference type="PRINTS" id="PR00463">
    <property type="entry name" value="EP450I"/>
</dbReference>
<keyword evidence="3" id="KW-0472">Membrane</keyword>
<name>A0A438N8Z1_EXOME</name>
<organism evidence="4 5">
    <name type="scientific">Exophiala mesophila</name>
    <name type="common">Black yeast-like fungus</name>
    <dbReference type="NCBI Taxonomy" id="212818"/>
    <lineage>
        <taxon>Eukaryota</taxon>
        <taxon>Fungi</taxon>
        <taxon>Dikarya</taxon>
        <taxon>Ascomycota</taxon>
        <taxon>Pezizomycotina</taxon>
        <taxon>Eurotiomycetes</taxon>
        <taxon>Chaetothyriomycetidae</taxon>
        <taxon>Chaetothyriales</taxon>
        <taxon>Herpotrichiellaceae</taxon>
        <taxon>Exophiala</taxon>
    </lineage>
</organism>
<evidence type="ECO:0000313" key="5">
    <source>
        <dbReference type="Proteomes" id="UP000288859"/>
    </source>
</evidence>
<dbReference type="GO" id="GO:0005506">
    <property type="term" value="F:iron ion binding"/>
    <property type="evidence" value="ECO:0007669"/>
    <property type="project" value="InterPro"/>
</dbReference>
<dbReference type="InterPro" id="IPR001128">
    <property type="entry name" value="Cyt_P450"/>
</dbReference>
<dbReference type="InterPro" id="IPR050121">
    <property type="entry name" value="Cytochrome_P450_monoxygenase"/>
</dbReference>
<feature type="transmembrane region" description="Helical" evidence="3">
    <location>
        <begin position="37"/>
        <end position="57"/>
    </location>
</feature>
<dbReference type="OrthoDB" id="1470350at2759"/>
<evidence type="ECO:0000256" key="3">
    <source>
        <dbReference type="SAM" id="Phobius"/>
    </source>
</evidence>
<dbReference type="InterPro" id="IPR002401">
    <property type="entry name" value="Cyt_P450_E_grp-I"/>
</dbReference>
<sequence length="432" mass="49240">MALNIPFAPFMGLSIIVALVIGKLWPGLGTVSALEIVLPTVILLYTCYSSWIFPFYISELRHIPTVPGFPLWGQFFAIITTECGVVQRGWHQQYGPIVRYFFPFGSERLSVTDDDAIKHMTYPETPLREAYRRCFDFDLQARIINGLAAFSPLVRMLPARANRDMAKARSIILDKASQIIHDKSTTHEEKHSSRHKDIIGLIVKNNLSASKEDTLTFETMRDQVMTFLGAGHDTTATSVAWTLLMLAKHPTVQERLRAEIQLQLPFLFDQSTREDRDKIEHADVDLLPYLEDVCKESLRYIPSIPMTVRKTIENDTLGGYFIPANTTIYLMANCINRLPSYWGPTANDFDPSRWKNLPDTYTTNAFMTFLQGPRGCVGRKFAEVEMKTILCSLLSKFRFEQDASVQDPEELKMWRLVLRPRDGVSLNVSLSD</sequence>
<feature type="transmembrane region" description="Helical" evidence="3">
    <location>
        <begin position="6"/>
        <end position="25"/>
    </location>
</feature>
<keyword evidence="2" id="KW-0349">Heme</keyword>
<evidence type="ECO:0000256" key="2">
    <source>
        <dbReference type="PIRSR" id="PIRSR602401-1"/>
    </source>
</evidence>
<comment type="similarity">
    <text evidence="1">Belongs to the cytochrome P450 family.</text>
</comment>
<keyword evidence="2" id="KW-0479">Metal-binding</keyword>
<dbReference type="Pfam" id="PF00067">
    <property type="entry name" value="p450"/>
    <property type="match status" value="1"/>
</dbReference>
<dbReference type="Proteomes" id="UP000288859">
    <property type="component" value="Unassembled WGS sequence"/>
</dbReference>
<proteinExistence type="inferred from homology"/>
<dbReference type="PANTHER" id="PTHR24305">
    <property type="entry name" value="CYTOCHROME P450"/>
    <property type="match status" value="1"/>
</dbReference>
<keyword evidence="3" id="KW-1133">Transmembrane helix</keyword>
<dbReference type="AlphaFoldDB" id="A0A438N8Z1"/>
<dbReference type="GO" id="GO:0004497">
    <property type="term" value="F:monooxygenase activity"/>
    <property type="evidence" value="ECO:0007669"/>
    <property type="project" value="InterPro"/>
</dbReference>
<dbReference type="GO" id="GO:0016705">
    <property type="term" value="F:oxidoreductase activity, acting on paired donors, with incorporation or reduction of molecular oxygen"/>
    <property type="evidence" value="ECO:0007669"/>
    <property type="project" value="InterPro"/>
</dbReference>
<dbReference type="VEuPathDB" id="FungiDB:PV10_03087"/>
<keyword evidence="3" id="KW-0812">Transmembrane</keyword>
<dbReference type="Gene3D" id="1.10.630.10">
    <property type="entry name" value="Cytochrome P450"/>
    <property type="match status" value="2"/>
</dbReference>
<keyword evidence="2" id="KW-0408">Iron</keyword>
<reference evidence="4 5" key="1">
    <citation type="submission" date="2017-03" db="EMBL/GenBank/DDBJ databases">
        <title>Genomes of endolithic fungi from Antarctica.</title>
        <authorList>
            <person name="Coleine C."/>
            <person name="Masonjones S."/>
            <person name="Stajich J.E."/>
        </authorList>
    </citation>
    <scope>NUCLEOTIDE SEQUENCE [LARGE SCALE GENOMIC DNA]</scope>
    <source>
        <strain evidence="4 5">CCFEE 6314</strain>
    </source>
</reference>
<evidence type="ECO:0000313" key="4">
    <source>
        <dbReference type="EMBL" id="RVX72092.1"/>
    </source>
</evidence>
<comment type="cofactor">
    <cofactor evidence="2">
        <name>heme</name>
        <dbReference type="ChEBI" id="CHEBI:30413"/>
    </cofactor>
</comment>